<sequence length="634" mass="73477">MKKHCIHFILLIGGLLYSECNELDSESSISVDSGNLTTDSGVSINFKTAHIKENIYTLKNVEFNTCDTSSIWNIAAKDAEYNQESSELKIKDARIEVFDIPIFWAGNIEIGENENINVPNFGITDSEFDLSYKFITKSDNSKLEIEPIYTNSKFGLSLDYSFSGEKTNSRLQTFLIDDTDSSWVYRLNSKINITEKLHAYIDYSDFSGTSLIQNYGYKFLNIKRRALDLRQNYGMSLLTNRRLFETGRESFKNLSLPRPITHDKDFFRYKSLYKFGQWDAIRESEYSKFRIQNNVVLLRKILPPADGADFPYLVNEEVDRKKRKFSLSNNMQIQSGTIDTTIEGYWNEYTTHYQNIRDDQQIASYVVRQMVGLPKYQIKFGYIFSSFNNQHDSPLLDSYPKKPSPESNISTNLWVGGDRNANQRKIFIFKSGQLGLTNYSLSANLYEDYNFGGEGTTLNNYFDNKPLFFSLQHPIGNLNIAMKGNYSLERNKFMAADLALSYLGATSLISLERKQLLVPSYPLNELDNYLLKFKRDFSNFSLFGRTQYSIEEQTINENIFGIEWEQNCFRLRLAFERARFFPFTTPNYTNGSYLEQIYLTNPIVKNNLTFEFELVGLTETLKPIERLIQNGIFN</sequence>
<protein>
    <submittedName>
        <fullName evidence="1">LPS-assembly protein LptD</fullName>
    </submittedName>
</protein>
<accession>A0A368BPH4</accession>
<reference evidence="1 2" key="1">
    <citation type="journal article" date="2018" name="Microbiome">
        <title>Fine metagenomic profile of the Mediterranean stratified and mixed water columns revealed by assembly and recruitment.</title>
        <authorList>
            <person name="Haro-Moreno J.M."/>
            <person name="Lopez-Perez M."/>
            <person name="De La Torre J.R."/>
            <person name="Picazo A."/>
            <person name="Camacho A."/>
            <person name="Rodriguez-Valera F."/>
        </authorList>
    </citation>
    <scope>NUCLEOTIDE SEQUENCE [LARGE SCALE GENOMIC DNA]</scope>
    <source>
        <strain evidence="1">MED-G83</strain>
    </source>
</reference>
<evidence type="ECO:0000313" key="1">
    <source>
        <dbReference type="EMBL" id="RCL39190.1"/>
    </source>
</evidence>
<comment type="caution">
    <text evidence="1">The sequence shown here is derived from an EMBL/GenBank/DDBJ whole genome shotgun (WGS) entry which is preliminary data.</text>
</comment>
<proteinExistence type="predicted"/>
<dbReference type="Proteomes" id="UP000252147">
    <property type="component" value="Unassembled WGS sequence"/>
</dbReference>
<organism evidence="1 2">
    <name type="scientific">SAR86 cluster bacterium</name>
    <dbReference type="NCBI Taxonomy" id="2030880"/>
    <lineage>
        <taxon>Bacteria</taxon>
        <taxon>Pseudomonadati</taxon>
        <taxon>Pseudomonadota</taxon>
        <taxon>Gammaproteobacteria</taxon>
        <taxon>SAR86 cluster</taxon>
    </lineage>
</organism>
<gene>
    <name evidence="1" type="ORF">DBW97_00245</name>
</gene>
<dbReference type="AlphaFoldDB" id="A0A368BPH4"/>
<name>A0A368BPH4_9GAMM</name>
<evidence type="ECO:0000313" key="2">
    <source>
        <dbReference type="Proteomes" id="UP000252147"/>
    </source>
</evidence>
<dbReference type="EMBL" id="QOPD01000001">
    <property type="protein sequence ID" value="RCL39190.1"/>
    <property type="molecule type" value="Genomic_DNA"/>
</dbReference>